<gene>
    <name evidence="1" type="ORF">SCFA_180002</name>
</gene>
<evidence type="ECO:0000313" key="1">
    <source>
        <dbReference type="EMBL" id="VFU12597.1"/>
    </source>
</evidence>
<accession>A0A485M1L4</accession>
<dbReference type="AlphaFoldDB" id="A0A485M1L4"/>
<dbReference type="EMBL" id="CAADRN010000090">
    <property type="protein sequence ID" value="VFU12597.1"/>
    <property type="molecule type" value="Genomic_DNA"/>
</dbReference>
<reference evidence="1" key="1">
    <citation type="submission" date="2019-03" db="EMBL/GenBank/DDBJ databases">
        <authorList>
            <person name="Hao L."/>
        </authorList>
    </citation>
    <scope>NUCLEOTIDE SEQUENCE</scope>
</reference>
<name>A0A485M1L4_9ZZZZ</name>
<organism evidence="1">
    <name type="scientific">anaerobic digester metagenome</name>
    <dbReference type="NCBI Taxonomy" id="1263854"/>
    <lineage>
        <taxon>unclassified sequences</taxon>
        <taxon>metagenomes</taxon>
        <taxon>ecological metagenomes</taxon>
    </lineage>
</organism>
<protein>
    <submittedName>
        <fullName evidence="1">Uncharacterized protein</fullName>
    </submittedName>
</protein>
<sequence length="66" mass="7180">MERSLLDGRRAISPATFLTATAGTWPGNCPTPDAAKILEIYLKTYSLFLRIPLVQTGPICNKDNSA</sequence>
<proteinExistence type="predicted"/>